<evidence type="ECO:0000313" key="3">
    <source>
        <dbReference type="Proteomes" id="UP001275049"/>
    </source>
</evidence>
<gene>
    <name evidence="2" type="ORF">R6G86_02090</name>
</gene>
<evidence type="ECO:0000313" key="2">
    <source>
        <dbReference type="EMBL" id="MDY5132535.1"/>
    </source>
</evidence>
<comment type="caution">
    <text evidence="2">The sequence shown here is derived from an EMBL/GenBank/DDBJ whole genome shotgun (WGS) entry which is preliminary data.</text>
</comment>
<keyword evidence="1" id="KW-0812">Transmembrane</keyword>
<name>A0ABU5G7A3_9ACTO</name>
<proteinExistence type="predicted"/>
<accession>A0ABU5G7A3</accession>
<sequence length="44" mass="4734">MGAYEMPEQLAYAIALTGITLGTFTLGIGRHKAQQKAKQILTTP</sequence>
<dbReference type="RefSeq" id="WP_320754942.1">
    <property type="nucleotide sequence ID" value="NZ_JAWNGA010000002.1"/>
</dbReference>
<dbReference type="Proteomes" id="UP001275049">
    <property type="component" value="Unassembled WGS sequence"/>
</dbReference>
<organism evidence="2 3">
    <name type="scientific">Actinotignum urinale</name>
    <dbReference type="NCBI Taxonomy" id="190146"/>
    <lineage>
        <taxon>Bacteria</taxon>
        <taxon>Bacillati</taxon>
        <taxon>Actinomycetota</taxon>
        <taxon>Actinomycetes</taxon>
        <taxon>Actinomycetales</taxon>
        <taxon>Actinomycetaceae</taxon>
        <taxon>Actinotignum</taxon>
    </lineage>
</organism>
<protein>
    <submittedName>
        <fullName evidence="2">Uncharacterized protein</fullName>
    </submittedName>
</protein>
<evidence type="ECO:0000256" key="1">
    <source>
        <dbReference type="SAM" id="Phobius"/>
    </source>
</evidence>
<keyword evidence="1" id="KW-1133">Transmembrane helix</keyword>
<keyword evidence="1" id="KW-0472">Membrane</keyword>
<keyword evidence="3" id="KW-1185">Reference proteome</keyword>
<feature type="transmembrane region" description="Helical" evidence="1">
    <location>
        <begin position="12"/>
        <end position="29"/>
    </location>
</feature>
<dbReference type="EMBL" id="JAWNGA010000002">
    <property type="protein sequence ID" value="MDY5132535.1"/>
    <property type="molecule type" value="Genomic_DNA"/>
</dbReference>
<reference evidence="2 3" key="1">
    <citation type="submission" date="2023-10" db="EMBL/GenBank/DDBJ databases">
        <title>Whole Genome based description of the genera Actinobaculum and Actinotignum reveals a complex phylogenetic relationship within the species included in the genus Actinotignum.</title>
        <authorList>
            <person name="Jensen C.S."/>
            <person name="Dargis R."/>
            <person name="Kemp M."/>
            <person name="Christensen J.J."/>
        </authorList>
    </citation>
    <scope>NUCLEOTIDE SEQUENCE [LARGE SCALE GENOMIC DNA]</scope>
    <source>
        <strain evidence="2 3">SLA_B974</strain>
    </source>
</reference>